<sequence length="84" mass="9193">MTDLTAKVRPRGVVISAEANFTVDMAQNLLSMFDHMQEGQEITVKFSNKGVWAVTPEGIRLFIGSTEVFEVGTNGQDAAKPHVQ</sequence>
<dbReference type="EMBL" id="VDDC01000046">
    <property type="protein sequence ID" value="TNH37860.1"/>
    <property type="molecule type" value="Genomic_DNA"/>
</dbReference>
<dbReference type="AlphaFoldDB" id="A0A5C4R1K3"/>
<name>A0A5C4R1K3_9RHOB</name>
<comment type="caution">
    <text evidence="1">The sequence shown here is derived from an EMBL/GenBank/DDBJ whole genome shotgun (WGS) entry which is preliminary data.</text>
</comment>
<gene>
    <name evidence="1" type="ORF">FHD67_18100</name>
</gene>
<dbReference type="RefSeq" id="WP_148923758.1">
    <property type="nucleotide sequence ID" value="NZ_VDDC01000046.1"/>
</dbReference>
<proteinExistence type="predicted"/>
<keyword evidence="2" id="KW-1185">Reference proteome</keyword>
<organism evidence="1 2">
    <name type="scientific">Paracoccus haeundaensis</name>
    <dbReference type="NCBI Taxonomy" id="225362"/>
    <lineage>
        <taxon>Bacteria</taxon>
        <taxon>Pseudomonadati</taxon>
        <taxon>Pseudomonadota</taxon>
        <taxon>Alphaproteobacteria</taxon>
        <taxon>Rhodobacterales</taxon>
        <taxon>Paracoccaceae</taxon>
        <taxon>Paracoccus</taxon>
    </lineage>
</organism>
<evidence type="ECO:0000313" key="1">
    <source>
        <dbReference type="EMBL" id="TNH37860.1"/>
    </source>
</evidence>
<dbReference type="Proteomes" id="UP000304880">
    <property type="component" value="Unassembled WGS sequence"/>
</dbReference>
<reference evidence="1 2" key="1">
    <citation type="submission" date="2019-06" db="EMBL/GenBank/DDBJ databases">
        <authorList>
            <person name="Li J."/>
        </authorList>
    </citation>
    <scope>NUCLEOTIDE SEQUENCE [LARGE SCALE GENOMIC DNA]</scope>
    <source>
        <strain evidence="1 2">CGMCC 1.8012</strain>
    </source>
</reference>
<protein>
    <submittedName>
        <fullName evidence="1">Uncharacterized protein</fullName>
    </submittedName>
</protein>
<accession>A0A5C4R1K3</accession>
<evidence type="ECO:0000313" key="2">
    <source>
        <dbReference type="Proteomes" id="UP000304880"/>
    </source>
</evidence>